<gene>
    <name evidence="2" type="ORF">CU320_08450</name>
    <name evidence="3" type="ORF">CWI32_04955</name>
</gene>
<evidence type="ECO:0000313" key="5">
    <source>
        <dbReference type="Proteomes" id="UP000243446"/>
    </source>
</evidence>
<evidence type="ECO:0000313" key="4">
    <source>
        <dbReference type="Proteomes" id="UP000242351"/>
    </source>
</evidence>
<comment type="caution">
    <text evidence="3">The sequence shown here is derived from an EMBL/GenBank/DDBJ whole genome shotgun (WGS) entry which is preliminary data.</text>
</comment>
<feature type="transmembrane region" description="Helical" evidence="1">
    <location>
        <begin position="80"/>
        <end position="101"/>
    </location>
</feature>
<reference evidence="2 4" key="3">
    <citation type="submission" date="2017-12" db="EMBL/GenBank/DDBJ databases">
        <title>Revising the taxonomy of the Acinetobacter lwoffii group: the description of Acinetobacter pseudolwoffii sp. nov. and emended description of Acinetobacter lwoffii.</title>
        <authorList>
            <person name="Nemec A."/>
        </authorList>
    </citation>
    <scope>NUCLEOTIDE SEQUENCE [LARGE SCALE GENOMIC DNA]</scope>
    <source>
        <strain evidence="2 4">ANC 5347</strain>
    </source>
</reference>
<dbReference type="AlphaFoldDB" id="A0A2H9YSW0"/>
<dbReference type="Proteomes" id="UP000243446">
    <property type="component" value="Unassembled WGS sequence"/>
</dbReference>
<proteinExistence type="predicted"/>
<keyword evidence="1" id="KW-0472">Membrane</keyword>
<sequence>MQKNISATMFYSLLFAMGGAPTIAMMIIRAQTQNPEIIYNALVGLSVIIACVLVPVILLQNAYLFFKRKDEILEQKIKPLSQVYLGLNIICLIYWLAIQYLA</sequence>
<dbReference type="RefSeq" id="WP_074383295.1">
    <property type="nucleotide sequence ID" value="NZ_CBDBYO010000014.1"/>
</dbReference>
<accession>A0A2H9YSW0</accession>
<keyword evidence="1" id="KW-1133">Transmembrane helix</keyword>
<evidence type="ECO:0000313" key="2">
    <source>
        <dbReference type="EMBL" id="PJI32454.1"/>
    </source>
</evidence>
<feature type="transmembrane region" description="Helical" evidence="1">
    <location>
        <begin position="37"/>
        <end position="59"/>
    </location>
</feature>
<evidence type="ECO:0008006" key="6">
    <source>
        <dbReference type="Google" id="ProtNLM"/>
    </source>
</evidence>
<evidence type="ECO:0000313" key="3">
    <source>
        <dbReference type="EMBL" id="PJO75731.1"/>
    </source>
</evidence>
<accession>A0A2H9UL81</accession>
<feature type="transmembrane region" description="Helical" evidence="1">
    <location>
        <begin position="12"/>
        <end position="31"/>
    </location>
</feature>
<keyword evidence="1" id="KW-0812">Transmembrane</keyword>
<dbReference type="GeneID" id="97175671"/>
<reference evidence="2 4" key="2">
    <citation type="submission" date="2017-11" db="EMBL/GenBank/DDBJ databases">
        <authorList>
            <person name="Han C.G."/>
        </authorList>
    </citation>
    <scope>NUCLEOTIDE SEQUENCE [LARGE SCALE GENOMIC DNA]</scope>
    <source>
        <strain evidence="2 4">ANC 5347</strain>
    </source>
</reference>
<organism evidence="3 5">
    <name type="scientific">Acinetobacter pseudolwoffii</name>
    <dbReference type="NCBI Taxonomy" id="2053287"/>
    <lineage>
        <taxon>Bacteria</taxon>
        <taxon>Pseudomonadati</taxon>
        <taxon>Pseudomonadota</taxon>
        <taxon>Gammaproteobacteria</taxon>
        <taxon>Moraxellales</taxon>
        <taxon>Moraxellaceae</taxon>
        <taxon>Acinetobacter</taxon>
    </lineage>
</organism>
<reference evidence="3 5" key="1">
    <citation type="submission" date="2017-11" db="EMBL/GenBank/DDBJ databases">
        <title>Revising the taxonomy of the Acinetobacter lwoffii group: the description of Acinetobacter pseudolwoffii sp. nov. and emended description of Acinetobacter lwoffii.</title>
        <authorList>
            <person name="Nemec A."/>
            <person name="Radolfova-Krizova L."/>
        </authorList>
    </citation>
    <scope>NUCLEOTIDE SEQUENCE [LARGE SCALE GENOMIC DNA]</scope>
    <source>
        <strain evidence="3 5">ANC 5044</strain>
    </source>
</reference>
<dbReference type="Proteomes" id="UP000242351">
    <property type="component" value="Unassembled WGS sequence"/>
</dbReference>
<evidence type="ECO:0000256" key="1">
    <source>
        <dbReference type="SAM" id="Phobius"/>
    </source>
</evidence>
<protein>
    <recommendedName>
        <fullName evidence="6">DUF1705 domain-containing protein</fullName>
    </recommendedName>
</protein>
<dbReference type="EMBL" id="PGOZ01000009">
    <property type="protein sequence ID" value="PJI32454.1"/>
    <property type="molecule type" value="Genomic_DNA"/>
</dbReference>
<name>A0A2H9YSW0_9GAMM</name>
<dbReference type="EMBL" id="PHRG01000002">
    <property type="protein sequence ID" value="PJO75731.1"/>
    <property type="molecule type" value="Genomic_DNA"/>
</dbReference>